<evidence type="ECO:0000256" key="4">
    <source>
        <dbReference type="ARBA" id="ARBA00023186"/>
    </source>
</evidence>
<dbReference type="NCBIfam" id="TIGR02273">
    <property type="entry name" value="16S_RimM"/>
    <property type="match status" value="1"/>
</dbReference>
<comment type="subcellular location">
    <subcellularLocation>
        <location evidence="5">Cytoplasm</location>
    </subcellularLocation>
</comment>
<dbReference type="InterPro" id="IPR002676">
    <property type="entry name" value="RimM_N"/>
</dbReference>
<evidence type="ECO:0000259" key="7">
    <source>
        <dbReference type="Pfam" id="PF24986"/>
    </source>
</evidence>
<feature type="domain" description="RimM N-terminal" evidence="6">
    <location>
        <begin position="9"/>
        <end position="92"/>
    </location>
</feature>
<dbReference type="SUPFAM" id="SSF50447">
    <property type="entry name" value="Translation proteins"/>
    <property type="match status" value="1"/>
</dbReference>
<dbReference type="Pfam" id="PF01782">
    <property type="entry name" value="RimM"/>
    <property type="match status" value="1"/>
</dbReference>
<sequence>MTPEEPMYTVGVVVGTHGLRGEVRVFPRTDFPEVRFRQGSVLWLDGGTGPARELRVEKARKHKNVYIVQFAGFHSIQAVEPWKGRELKVPESALMPLPEGQYYIHQLVGCRVVDEHGRWLGELSEVLQPGANDVYVVRRPGAKDLLVPAVPSVVKRVSVEDRLMVVSLPEGLEEL</sequence>
<protein>
    <recommendedName>
        <fullName evidence="5">Ribosome maturation factor RimM</fullName>
    </recommendedName>
</protein>
<dbReference type="KEGG" id="kyr:CVV65_09135"/>
<dbReference type="InterPro" id="IPR011961">
    <property type="entry name" value="RimM"/>
</dbReference>
<reference evidence="9" key="1">
    <citation type="submission" date="2017-11" db="EMBL/GenBank/DDBJ databases">
        <title>Complete Genome Sequence of Kyrpidia sp. Strain EA-1, a thermophilic, hydrogen-oxidizing Bacterium, isolated from the Azores.</title>
        <authorList>
            <person name="Reiner J.E."/>
            <person name="Lapp C.J."/>
            <person name="Bunk B."/>
            <person name="Gescher J."/>
        </authorList>
    </citation>
    <scope>NUCLEOTIDE SEQUENCE [LARGE SCALE GENOMIC DNA]</scope>
    <source>
        <strain evidence="9">EA-1</strain>
    </source>
</reference>
<dbReference type="EMBL" id="CP024955">
    <property type="protein sequence ID" value="ATY85067.1"/>
    <property type="molecule type" value="Genomic_DNA"/>
</dbReference>
<keyword evidence="4 5" id="KW-0143">Chaperone</keyword>
<evidence type="ECO:0000256" key="1">
    <source>
        <dbReference type="ARBA" id="ARBA00022490"/>
    </source>
</evidence>
<dbReference type="GO" id="GO:0042274">
    <property type="term" value="P:ribosomal small subunit biogenesis"/>
    <property type="evidence" value="ECO:0007669"/>
    <property type="project" value="UniProtKB-UniRule"/>
</dbReference>
<dbReference type="InterPro" id="IPR009000">
    <property type="entry name" value="Transl_B-barrel_sf"/>
</dbReference>
<dbReference type="Gene3D" id="2.30.30.240">
    <property type="entry name" value="PRC-barrel domain"/>
    <property type="match status" value="1"/>
</dbReference>
<dbReference type="InterPro" id="IPR036976">
    <property type="entry name" value="RimM_N_sf"/>
</dbReference>
<comment type="function">
    <text evidence="5">An accessory protein needed during the final step in the assembly of 30S ribosomal subunit, possibly for assembly of the head region. Essential for efficient processing of 16S rRNA. May be needed both before and after RbfA during the maturation of 16S rRNA. It has affinity for free ribosomal 30S subunits but not for 70S ribosomes.</text>
</comment>
<evidence type="ECO:0000256" key="5">
    <source>
        <dbReference type="HAMAP-Rule" id="MF_00014"/>
    </source>
</evidence>
<dbReference type="GO" id="GO:0043022">
    <property type="term" value="F:ribosome binding"/>
    <property type="evidence" value="ECO:0007669"/>
    <property type="project" value="InterPro"/>
</dbReference>
<dbReference type="PANTHER" id="PTHR33692:SF1">
    <property type="entry name" value="RIBOSOME MATURATION FACTOR RIMM"/>
    <property type="match status" value="1"/>
</dbReference>
<evidence type="ECO:0000256" key="2">
    <source>
        <dbReference type="ARBA" id="ARBA00022517"/>
    </source>
</evidence>
<keyword evidence="3 5" id="KW-0698">rRNA processing</keyword>
<comment type="domain">
    <text evidence="5">The PRC barrel domain binds ribosomal protein uS19.</text>
</comment>
<dbReference type="GO" id="GO:0005737">
    <property type="term" value="C:cytoplasm"/>
    <property type="evidence" value="ECO:0007669"/>
    <property type="project" value="UniProtKB-SubCell"/>
</dbReference>
<organism evidence="8 9">
    <name type="scientific">Kyrpidia spormannii</name>
    <dbReference type="NCBI Taxonomy" id="2055160"/>
    <lineage>
        <taxon>Bacteria</taxon>
        <taxon>Bacillati</taxon>
        <taxon>Bacillota</taxon>
        <taxon>Bacilli</taxon>
        <taxon>Bacillales</taxon>
        <taxon>Alicyclobacillaceae</taxon>
        <taxon>Kyrpidia</taxon>
    </lineage>
</organism>
<dbReference type="PANTHER" id="PTHR33692">
    <property type="entry name" value="RIBOSOME MATURATION FACTOR RIMM"/>
    <property type="match status" value="1"/>
</dbReference>
<dbReference type="GO" id="GO:0006364">
    <property type="term" value="P:rRNA processing"/>
    <property type="evidence" value="ECO:0007669"/>
    <property type="project" value="UniProtKB-UniRule"/>
</dbReference>
<evidence type="ECO:0000313" key="9">
    <source>
        <dbReference type="Proteomes" id="UP000231932"/>
    </source>
</evidence>
<dbReference type="RefSeq" id="WP_100667864.1">
    <property type="nucleotide sequence ID" value="NZ_CP024955.1"/>
</dbReference>
<dbReference type="InterPro" id="IPR011033">
    <property type="entry name" value="PRC_barrel-like_sf"/>
</dbReference>
<name>A0A2K8N8B6_9BACL</name>
<dbReference type="AlphaFoldDB" id="A0A2K8N8B6"/>
<accession>A0A2K8N8B6</accession>
<dbReference type="HAMAP" id="MF_00014">
    <property type="entry name" value="Ribosome_mat_RimM"/>
    <property type="match status" value="1"/>
</dbReference>
<dbReference type="Pfam" id="PF24986">
    <property type="entry name" value="PRC_RimM"/>
    <property type="match status" value="1"/>
</dbReference>
<proteinExistence type="inferred from homology"/>
<comment type="similarity">
    <text evidence="5">Belongs to the RimM family.</text>
</comment>
<evidence type="ECO:0000313" key="8">
    <source>
        <dbReference type="EMBL" id="ATY85067.1"/>
    </source>
</evidence>
<comment type="subunit">
    <text evidence="5">Binds ribosomal protein uS19.</text>
</comment>
<dbReference type="SUPFAM" id="SSF50346">
    <property type="entry name" value="PRC-barrel domain"/>
    <property type="match status" value="1"/>
</dbReference>
<dbReference type="Proteomes" id="UP000231932">
    <property type="component" value="Chromosome"/>
</dbReference>
<dbReference type="GO" id="GO:0005840">
    <property type="term" value="C:ribosome"/>
    <property type="evidence" value="ECO:0007669"/>
    <property type="project" value="InterPro"/>
</dbReference>
<keyword evidence="1 5" id="KW-0963">Cytoplasm</keyword>
<gene>
    <name evidence="5" type="primary">rimM</name>
    <name evidence="8" type="ORF">CVV65_09135</name>
</gene>
<keyword evidence="9" id="KW-1185">Reference proteome</keyword>
<evidence type="ECO:0000256" key="3">
    <source>
        <dbReference type="ARBA" id="ARBA00022552"/>
    </source>
</evidence>
<keyword evidence="2 5" id="KW-0690">Ribosome biogenesis</keyword>
<dbReference type="OrthoDB" id="9810331at2"/>
<dbReference type="Gene3D" id="2.40.30.60">
    <property type="entry name" value="RimM"/>
    <property type="match status" value="1"/>
</dbReference>
<evidence type="ECO:0000259" key="6">
    <source>
        <dbReference type="Pfam" id="PF01782"/>
    </source>
</evidence>
<feature type="domain" description="Ribosome maturation factor RimM PRC barrel" evidence="7">
    <location>
        <begin position="105"/>
        <end position="172"/>
    </location>
</feature>
<dbReference type="InterPro" id="IPR056792">
    <property type="entry name" value="PRC_RimM"/>
</dbReference>